<evidence type="ECO:0000313" key="5">
    <source>
        <dbReference type="Proteomes" id="UP001144372"/>
    </source>
</evidence>
<keyword evidence="2" id="KW-0456">Lyase</keyword>
<dbReference type="Pfam" id="PF00596">
    <property type="entry name" value="Aldolase_II"/>
    <property type="match status" value="1"/>
</dbReference>
<dbReference type="SUPFAM" id="SSF53639">
    <property type="entry name" value="AraD/HMP-PK domain-like"/>
    <property type="match status" value="1"/>
</dbReference>
<dbReference type="EMBL" id="BSDR01000001">
    <property type="protein sequence ID" value="GLI35765.1"/>
    <property type="molecule type" value="Genomic_DNA"/>
</dbReference>
<proteinExistence type="predicted"/>
<dbReference type="GO" id="GO:0005829">
    <property type="term" value="C:cytosol"/>
    <property type="evidence" value="ECO:0007669"/>
    <property type="project" value="TreeGrafter"/>
</dbReference>
<dbReference type="PANTHER" id="PTHR22789:SF0">
    <property type="entry name" value="3-OXO-TETRONATE 4-PHOSPHATE DECARBOXYLASE-RELATED"/>
    <property type="match status" value="1"/>
</dbReference>
<keyword evidence="1" id="KW-0479">Metal-binding</keyword>
<feature type="domain" description="Class II aldolase/adducin N-terminal" evidence="3">
    <location>
        <begin position="10"/>
        <end position="186"/>
    </location>
</feature>
<keyword evidence="5" id="KW-1185">Reference proteome</keyword>
<accession>A0A9W6FVL0</accession>
<gene>
    <name evidence="4" type="ORF">DAMNIGENAA_31980</name>
</gene>
<evidence type="ECO:0000256" key="2">
    <source>
        <dbReference type="ARBA" id="ARBA00023239"/>
    </source>
</evidence>
<reference evidence="4" key="1">
    <citation type="submission" date="2022-12" db="EMBL/GenBank/DDBJ databases">
        <title>Reference genome sequencing for broad-spectrum identification of bacterial and archaeal isolates by mass spectrometry.</title>
        <authorList>
            <person name="Sekiguchi Y."/>
            <person name="Tourlousse D.M."/>
        </authorList>
    </citation>
    <scope>NUCLEOTIDE SEQUENCE</scope>
    <source>
        <strain evidence="4">ASRB1</strain>
    </source>
</reference>
<evidence type="ECO:0000313" key="4">
    <source>
        <dbReference type="EMBL" id="GLI35765.1"/>
    </source>
</evidence>
<dbReference type="GO" id="GO:0016832">
    <property type="term" value="F:aldehyde-lyase activity"/>
    <property type="evidence" value="ECO:0007669"/>
    <property type="project" value="TreeGrafter"/>
</dbReference>
<dbReference type="SMART" id="SM01007">
    <property type="entry name" value="Aldolase_II"/>
    <property type="match status" value="1"/>
</dbReference>
<dbReference type="GO" id="GO:0019323">
    <property type="term" value="P:pentose catabolic process"/>
    <property type="evidence" value="ECO:0007669"/>
    <property type="project" value="TreeGrafter"/>
</dbReference>
<dbReference type="AlphaFoldDB" id="A0A9W6FVL0"/>
<dbReference type="PANTHER" id="PTHR22789">
    <property type="entry name" value="FUCULOSE PHOSPHATE ALDOLASE"/>
    <property type="match status" value="1"/>
</dbReference>
<dbReference type="GO" id="GO:0046872">
    <property type="term" value="F:metal ion binding"/>
    <property type="evidence" value="ECO:0007669"/>
    <property type="project" value="UniProtKB-KW"/>
</dbReference>
<name>A0A9W6FVL0_9BACT</name>
<organism evidence="4 5">
    <name type="scientific">Desulforhabdus amnigena</name>
    <dbReference type="NCBI Taxonomy" id="40218"/>
    <lineage>
        <taxon>Bacteria</taxon>
        <taxon>Pseudomonadati</taxon>
        <taxon>Thermodesulfobacteriota</taxon>
        <taxon>Syntrophobacteria</taxon>
        <taxon>Syntrophobacterales</taxon>
        <taxon>Syntrophobacteraceae</taxon>
        <taxon>Desulforhabdus</taxon>
    </lineage>
</organism>
<dbReference type="RefSeq" id="WP_281795789.1">
    <property type="nucleotide sequence ID" value="NZ_BSDR01000001.1"/>
</dbReference>
<comment type="caution">
    <text evidence="4">The sequence shown here is derived from an EMBL/GenBank/DDBJ whole genome shotgun (WGS) entry which is preliminary data.</text>
</comment>
<evidence type="ECO:0000256" key="1">
    <source>
        <dbReference type="ARBA" id="ARBA00022723"/>
    </source>
</evidence>
<dbReference type="Proteomes" id="UP001144372">
    <property type="component" value="Unassembled WGS sequence"/>
</dbReference>
<dbReference type="InterPro" id="IPR050197">
    <property type="entry name" value="Aldolase_class_II_sugar_metab"/>
</dbReference>
<dbReference type="Gene3D" id="3.40.225.10">
    <property type="entry name" value="Class II aldolase/adducin N-terminal domain"/>
    <property type="match status" value="1"/>
</dbReference>
<dbReference type="InterPro" id="IPR036409">
    <property type="entry name" value="Aldolase_II/adducin_N_sf"/>
</dbReference>
<protein>
    <submittedName>
        <fullName evidence="4">Aldolase</fullName>
    </submittedName>
</protein>
<sequence>MMKEENRLRYDLIAVCKRLEEKGLVAAADGNVSCRAGKNSLLITPSGRAKGELSPLDLLLVNLEGEVLAGQGRPSSEIRMHLLVYEKRPDVMAVVHAHPPMLTAFTLAGIPFRSDALPEVWMHFGPVPTAPYATPSTREVPDSLAPHLEGSHAILLERHGSLTLGRDLNEACQRLEKLEHAAHTLYYAHLMNRSAPEPLAPEALIKLNKIKHG</sequence>
<dbReference type="InterPro" id="IPR001303">
    <property type="entry name" value="Aldolase_II/adducin_N"/>
</dbReference>
<evidence type="ECO:0000259" key="3">
    <source>
        <dbReference type="SMART" id="SM01007"/>
    </source>
</evidence>